<dbReference type="SMART" id="SM00112">
    <property type="entry name" value="CA"/>
    <property type="match status" value="1"/>
</dbReference>
<accession>A0A8S4AAB5</accession>
<dbReference type="InterPro" id="IPR039808">
    <property type="entry name" value="Cadherin"/>
</dbReference>
<evidence type="ECO:0000256" key="1">
    <source>
        <dbReference type="ARBA" id="ARBA00004370"/>
    </source>
</evidence>
<evidence type="ECO:0000256" key="5">
    <source>
        <dbReference type="PROSITE-ProRule" id="PRU00043"/>
    </source>
</evidence>
<dbReference type="GO" id="GO:0016342">
    <property type="term" value="C:catenin complex"/>
    <property type="evidence" value="ECO:0007669"/>
    <property type="project" value="TreeGrafter"/>
</dbReference>
<dbReference type="EMBL" id="CAJHNH020008471">
    <property type="protein sequence ID" value="CAG5135916.1"/>
    <property type="molecule type" value="Genomic_DNA"/>
</dbReference>
<dbReference type="InterPro" id="IPR002126">
    <property type="entry name" value="Cadherin-like_dom"/>
</dbReference>
<dbReference type="GO" id="GO:0045296">
    <property type="term" value="F:cadherin binding"/>
    <property type="evidence" value="ECO:0007669"/>
    <property type="project" value="TreeGrafter"/>
</dbReference>
<evidence type="ECO:0000313" key="7">
    <source>
        <dbReference type="EMBL" id="CAG5135916.1"/>
    </source>
</evidence>
<keyword evidence="2" id="KW-0677">Repeat</keyword>
<comment type="subcellular location">
    <subcellularLocation>
        <location evidence="1">Membrane</location>
    </subcellularLocation>
</comment>
<dbReference type="CDD" id="cd11304">
    <property type="entry name" value="Cadherin_repeat"/>
    <property type="match status" value="1"/>
</dbReference>
<dbReference type="GO" id="GO:0005509">
    <property type="term" value="F:calcium ion binding"/>
    <property type="evidence" value="ECO:0007669"/>
    <property type="project" value="UniProtKB-UniRule"/>
</dbReference>
<comment type="caution">
    <text evidence="7">The sequence shown here is derived from an EMBL/GenBank/DDBJ whole genome shotgun (WGS) entry which is preliminary data.</text>
</comment>
<dbReference type="SUPFAM" id="SSF49313">
    <property type="entry name" value="Cadherin-like"/>
    <property type="match status" value="1"/>
</dbReference>
<dbReference type="Gene3D" id="2.60.40.60">
    <property type="entry name" value="Cadherins"/>
    <property type="match status" value="1"/>
</dbReference>
<evidence type="ECO:0000256" key="4">
    <source>
        <dbReference type="ARBA" id="ARBA00023136"/>
    </source>
</evidence>
<dbReference type="PROSITE" id="PS00232">
    <property type="entry name" value="CADHERIN_1"/>
    <property type="match status" value="1"/>
</dbReference>
<dbReference type="GO" id="GO:0007156">
    <property type="term" value="P:homophilic cell adhesion via plasma membrane adhesion molecules"/>
    <property type="evidence" value="ECO:0007669"/>
    <property type="project" value="InterPro"/>
</dbReference>
<sequence>CDSLDDGPYLATTPTLNLMIEEASDTASRKYYSELRIFGTYTTDFNLTIDANIQDPLDYFSIVNEAGVNYFKLIKPLDRDGATSSPEDDVNFIPFTLTCQPTNSSLPQVYDARIFIMDVNDNIPVFPKENTLNFTISEATPVGTVLFTALADDKDAHLDSNITYTLNNHNNMFSVDNTTGTVTLTSELDYESLPPGKTISLILIAQDSELGVTYSVTATATIQVTDADDQGPAFIYQGCFTYKSVCAWPKYTTGRSLIKVINSVSPVQVSF</sequence>
<reference evidence="7" key="1">
    <citation type="submission" date="2021-04" db="EMBL/GenBank/DDBJ databases">
        <authorList>
            <consortium name="Molecular Ecology Group"/>
        </authorList>
    </citation>
    <scope>NUCLEOTIDE SEQUENCE</scope>
</reference>
<proteinExistence type="predicted"/>
<feature type="domain" description="Cadherin" evidence="6">
    <location>
        <begin position="45"/>
        <end position="126"/>
    </location>
</feature>
<dbReference type="InterPro" id="IPR020894">
    <property type="entry name" value="Cadherin_CS"/>
</dbReference>
<protein>
    <recommendedName>
        <fullName evidence="6">Cadherin domain-containing protein</fullName>
    </recommendedName>
</protein>
<gene>
    <name evidence="7" type="ORF">CUNI_LOCUS21474</name>
</gene>
<evidence type="ECO:0000256" key="2">
    <source>
        <dbReference type="ARBA" id="ARBA00022737"/>
    </source>
</evidence>
<dbReference type="InterPro" id="IPR015919">
    <property type="entry name" value="Cadherin-like_sf"/>
</dbReference>
<keyword evidence="8" id="KW-1185">Reference proteome</keyword>
<keyword evidence="4" id="KW-0472">Membrane</keyword>
<evidence type="ECO:0000256" key="3">
    <source>
        <dbReference type="ARBA" id="ARBA00022837"/>
    </source>
</evidence>
<dbReference type="PANTHER" id="PTHR24027">
    <property type="entry name" value="CADHERIN-23"/>
    <property type="match status" value="1"/>
</dbReference>
<dbReference type="OrthoDB" id="6138049at2759"/>
<keyword evidence="3 5" id="KW-0106">Calcium</keyword>
<evidence type="ECO:0000313" key="8">
    <source>
        <dbReference type="Proteomes" id="UP000678393"/>
    </source>
</evidence>
<dbReference type="Pfam" id="PF00028">
    <property type="entry name" value="Cadherin"/>
    <property type="match status" value="1"/>
</dbReference>
<dbReference type="GO" id="GO:0008013">
    <property type="term" value="F:beta-catenin binding"/>
    <property type="evidence" value="ECO:0007669"/>
    <property type="project" value="TreeGrafter"/>
</dbReference>
<name>A0A8S4AAB5_9EUPU</name>
<organism evidence="7 8">
    <name type="scientific">Candidula unifasciata</name>
    <dbReference type="NCBI Taxonomy" id="100452"/>
    <lineage>
        <taxon>Eukaryota</taxon>
        <taxon>Metazoa</taxon>
        <taxon>Spiralia</taxon>
        <taxon>Lophotrochozoa</taxon>
        <taxon>Mollusca</taxon>
        <taxon>Gastropoda</taxon>
        <taxon>Heterobranchia</taxon>
        <taxon>Euthyneura</taxon>
        <taxon>Panpulmonata</taxon>
        <taxon>Eupulmonata</taxon>
        <taxon>Stylommatophora</taxon>
        <taxon>Helicina</taxon>
        <taxon>Helicoidea</taxon>
        <taxon>Geomitridae</taxon>
        <taxon>Candidula</taxon>
    </lineage>
</organism>
<dbReference type="AlphaFoldDB" id="A0A8S4AAB5"/>
<feature type="domain" description="Cadherin" evidence="6">
    <location>
        <begin position="128"/>
        <end position="234"/>
    </location>
</feature>
<evidence type="ECO:0000259" key="6">
    <source>
        <dbReference type="PROSITE" id="PS50268"/>
    </source>
</evidence>
<dbReference type="GO" id="GO:0016477">
    <property type="term" value="P:cell migration"/>
    <property type="evidence" value="ECO:0007669"/>
    <property type="project" value="TreeGrafter"/>
</dbReference>
<dbReference type="PROSITE" id="PS50268">
    <property type="entry name" value="CADHERIN_2"/>
    <property type="match status" value="2"/>
</dbReference>
<feature type="non-terminal residue" evidence="7">
    <location>
        <position position="271"/>
    </location>
</feature>
<dbReference type="PANTHER" id="PTHR24027:SF438">
    <property type="entry name" value="CADHERIN 23"/>
    <property type="match status" value="1"/>
</dbReference>
<dbReference type="Proteomes" id="UP000678393">
    <property type="component" value="Unassembled WGS sequence"/>
</dbReference>